<organism evidence="2 3">
    <name type="scientific">Paramecium tetraurelia</name>
    <dbReference type="NCBI Taxonomy" id="5888"/>
    <lineage>
        <taxon>Eukaryota</taxon>
        <taxon>Sar</taxon>
        <taxon>Alveolata</taxon>
        <taxon>Ciliophora</taxon>
        <taxon>Intramacronucleata</taxon>
        <taxon>Oligohymenophorea</taxon>
        <taxon>Peniculida</taxon>
        <taxon>Parameciidae</taxon>
        <taxon>Paramecium</taxon>
    </lineage>
</organism>
<sequence length="42" mass="4721">MIKLGLSIDDAGIEEEDEKLPQLEKKEDANTEATKSKMEEVD</sequence>
<dbReference type="EMBL" id="CT868108">
    <property type="protein sequence ID" value="CAK71978.1"/>
    <property type="molecule type" value="Genomic_DNA"/>
</dbReference>
<evidence type="ECO:0000313" key="3">
    <source>
        <dbReference type="Proteomes" id="UP000000600"/>
    </source>
</evidence>
<reference evidence="2 3" key="1">
    <citation type="journal article" date="2006" name="Nature">
        <title>Global trends of whole-genome duplications revealed by the ciliate Paramecium tetraurelia.</title>
        <authorList>
            <consortium name="Genoscope"/>
            <person name="Aury J.-M."/>
            <person name="Jaillon O."/>
            <person name="Duret L."/>
            <person name="Noel B."/>
            <person name="Jubin C."/>
            <person name="Porcel B.M."/>
            <person name="Segurens B."/>
            <person name="Daubin V."/>
            <person name="Anthouard V."/>
            <person name="Aiach N."/>
            <person name="Arnaiz O."/>
            <person name="Billaut A."/>
            <person name="Beisson J."/>
            <person name="Blanc I."/>
            <person name="Bouhouche K."/>
            <person name="Camara F."/>
            <person name="Duharcourt S."/>
            <person name="Guigo R."/>
            <person name="Gogendeau D."/>
            <person name="Katinka M."/>
            <person name="Keller A.-M."/>
            <person name="Kissmehl R."/>
            <person name="Klotz C."/>
            <person name="Koll F."/>
            <person name="Le Moue A."/>
            <person name="Lepere C."/>
            <person name="Malinsky S."/>
            <person name="Nowacki M."/>
            <person name="Nowak J.K."/>
            <person name="Plattner H."/>
            <person name="Poulain J."/>
            <person name="Ruiz F."/>
            <person name="Serrano V."/>
            <person name="Zagulski M."/>
            <person name="Dessen P."/>
            <person name="Betermier M."/>
            <person name="Weissenbach J."/>
            <person name="Scarpelli C."/>
            <person name="Schachter V."/>
            <person name="Sperling L."/>
            <person name="Meyer E."/>
            <person name="Cohen J."/>
            <person name="Wincker P."/>
        </authorList>
    </citation>
    <scope>NUCLEOTIDE SEQUENCE [LARGE SCALE GENOMIC DNA]</scope>
    <source>
        <strain evidence="2 3">Stock d4-2</strain>
    </source>
</reference>
<dbReference type="Proteomes" id="UP000000600">
    <property type="component" value="Unassembled WGS sequence"/>
</dbReference>
<dbReference type="HOGENOM" id="CLU_3261668_0_0_1"/>
<feature type="region of interest" description="Disordered" evidence="1">
    <location>
        <begin position="1"/>
        <end position="42"/>
    </location>
</feature>
<dbReference type="GeneID" id="5025160"/>
<name>A0CMG1_PARTE</name>
<protein>
    <submittedName>
        <fullName evidence="2">Uncharacterized protein</fullName>
    </submittedName>
</protein>
<feature type="compositionally biased region" description="Basic and acidic residues" evidence="1">
    <location>
        <begin position="19"/>
        <end position="42"/>
    </location>
</feature>
<keyword evidence="3" id="KW-1185">Reference proteome</keyword>
<proteinExistence type="predicted"/>
<dbReference type="OrthoDB" id="307928at2759"/>
<dbReference type="InParanoid" id="A0CMG1"/>
<dbReference type="KEGG" id="ptm:GSPATT00008457001"/>
<evidence type="ECO:0000256" key="1">
    <source>
        <dbReference type="SAM" id="MobiDB-lite"/>
    </source>
</evidence>
<dbReference type="AlphaFoldDB" id="A0CMG1"/>
<evidence type="ECO:0000313" key="2">
    <source>
        <dbReference type="EMBL" id="CAK71978.1"/>
    </source>
</evidence>
<gene>
    <name evidence="2" type="ORF">GSPATT00008457001</name>
</gene>
<dbReference type="RefSeq" id="XP_001439375.1">
    <property type="nucleotide sequence ID" value="XM_001439338.2"/>
</dbReference>
<accession>A0CMG1</accession>